<comment type="caution">
    <text evidence="3">The sequence shown here is derived from an EMBL/GenBank/DDBJ whole genome shotgun (WGS) entry which is preliminary data.</text>
</comment>
<dbReference type="Proteomes" id="UP001159363">
    <property type="component" value="Chromosome 4"/>
</dbReference>
<evidence type="ECO:0000313" key="3">
    <source>
        <dbReference type="EMBL" id="KAJ8883545.1"/>
    </source>
</evidence>
<feature type="chain" id="PRO_5045282141" evidence="2">
    <location>
        <begin position="30"/>
        <end position="358"/>
    </location>
</feature>
<reference evidence="3 4" key="1">
    <citation type="submission" date="2023-02" db="EMBL/GenBank/DDBJ databases">
        <title>LHISI_Scaffold_Assembly.</title>
        <authorList>
            <person name="Stuart O.P."/>
            <person name="Cleave R."/>
            <person name="Magrath M.J.L."/>
            <person name="Mikheyev A.S."/>
        </authorList>
    </citation>
    <scope>NUCLEOTIDE SEQUENCE [LARGE SCALE GENOMIC DNA]</scope>
    <source>
        <strain evidence="3">Daus_M_001</strain>
        <tissue evidence="3">Leg muscle</tissue>
    </source>
</reference>
<evidence type="ECO:0000256" key="1">
    <source>
        <dbReference type="SAM" id="MobiDB-lite"/>
    </source>
</evidence>
<keyword evidence="2" id="KW-0732">Signal</keyword>
<sequence>MHSSVDSFPFFVILLRLPLLPLLYQAVLGCLHPSFTLVPAFEQAAPRLFCSGVMWASPDTGAGMKGWENGRSPRKSADQRHRPARFPLAKTRWPGMVLNPVRLGGRRTASEKLEEIANGLYHGEPAAATERVRAAVTFILRRHEARPSVLEKCGDEVDHHIPIKCPLALMQPGGERRREGPHGTPTPSHATNRKCLDEHNGKMIPSQAEIVSHQDAPGSIPGEVSSRIFACGVVPDDAAGRRVFSGIYRFPLPRIPALIGTHLASPFSALKTSILRAAQISSLTHPSRKPISAPVGTILVVTSDVVAVPLHGYDNLGAPRCCSRRASISRRREQGTSSGRTRGQAGPITGKWLVEGEE</sequence>
<feature type="signal peptide" evidence="2">
    <location>
        <begin position="1"/>
        <end position="29"/>
    </location>
</feature>
<evidence type="ECO:0000313" key="4">
    <source>
        <dbReference type="Proteomes" id="UP001159363"/>
    </source>
</evidence>
<feature type="region of interest" description="Disordered" evidence="1">
    <location>
        <begin position="326"/>
        <end position="358"/>
    </location>
</feature>
<evidence type="ECO:0000256" key="2">
    <source>
        <dbReference type="SAM" id="SignalP"/>
    </source>
</evidence>
<gene>
    <name evidence="3" type="ORF">PR048_015389</name>
</gene>
<organism evidence="3 4">
    <name type="scientific">Dryococelus australis</name>
    <dbReference type="NCBI Taxonomy" id="614101"/>
    <lineage>
        <taxon>Eukaryota</taxon>
        <taxon>Metazoa</taxon>
        <taxon>Ecdysozoa</taxon>
        <taxon>Arthropoda</taxon>
        <taxon>Hexapoda</taxon>
        <taxon>Insecta</taxon>
        <taxon>Pterygota</taxon>
        <taxon>Neoptera</taxon>
        <taxon>Polyneoptera</taxon>
        <taxon>Phasmatodea</taxon>
        <taxon>Verophasmatodea</taxon>
        <taxon>Anareolatae</taxon>
        <taxon>Phasmatidae</taxon>
        <taxon>Eurycanthinae</taxon>
        <taxon>Dryococelus</taxon>
    </lineage>
</organism>
<proteinExistence type="predicted"/>
<dbReference type="EMBL" id="JARBHB010000005">
    <property type="protein sequence ID" value="KAJ8883545.1"/>
    <property type="molecule type" value="Genomic_DNA"/>
</dbReference>
<accession>A0ABQ9HGT5</accession>
<protein>
    <submittedName>
        <fullName evidence="3">Uncharacterized protein</fullName>
    </submittedName>
</protein>
<feature type="region of interest" description="Disordered" evidence="1">
    <location>
        <begin position="171"/>
        <end position="193"/>
    </location>
</feature>
<keyword evidence="4" id="KW-1185">Reference proteome</keyword>
<name>A0ABQ9HGT5_9NEOP</name>